<accession>A0A5M3YXZ1</accession>
<proteinExistence type="predicted"/>
<name>A0A5M3YXZ1_ASPTE</name>
<keyword evidence="2" id="KW-1185">Reference proteome</keyword>
<sequence>MLLNALAVLASAALYQHAAAQEAMRPPSLVGQNRSPLEAAALEKRDTCSDGAQCFIGACCGNGCASNCCGHDQGGVGCGITERCSFSGNVFIGCCPMYAIGGCTGTATRVTIHTPYSTVTFGAETTAATTTEQSFSLPTAPATPTESTRTTDSSTEQSFSLPTASRTGRTTASTSSDTTDASTPTSDSVDTTAASSATASSAVATTTSAGLAPMVTAFVPSEVNLGAMAVLGAWMAL</sequence>
<evidence type="ECO:0000313" key="2">
    <source>
        <dbReference type="Proteomes" id="UP000452235"/>
    </source>
</evidence>
<protein>
    <submittedName>
        <fullName evidence="1">GPI anchored protein</fullName>
    </submittedName>
</protein>
<organism evidence="1 2">
    <name type="scientific">Aspergillus terreus</name>
    <dbReference type="NCBI Taxonomy" id="33178"/>
    <lineage>
        <taxon>Eukaryota</taxon>
        <taxon>Fungi</taxon>
        <taxon>Dikarya</taxon>
        <taxon>Ascomycota</taxon>
        <taxon>Pezizomycotina</taxon>
        <taxon>Eurotiomycetes</taxon>
        <taxon>Eurotiomycetidae</taxon>
        <taxon>Eurotiales</taxon>
        <taxon>Aspergillaceae</taxon>
        <taxon>Aspergillus</taxon>
        <taxon>Aspergillus subgen. Circumdati</taxon>
    </lineage>
</organism>
<comment type="caution">
    <text evidence="1">The sequence shown here is derived from an EMBL/GenBank/DDBJ whole genome shotgun (WGS) entry which is preliminary data.</text>
</comment>
<dbReference type="Proteomes" id="UP000452235">
    <property type="component" value="Unassembled WGS sequence"/>
</dbReference>
<reference evidence="1 2" key="1">
    <citation type="submission" date="2020-01" db="EMBL/GenBank/DDBJ databases">
        <title>Aspergillus terreus IFO 6365 whole genome shotgun sequence.</title>
        <authorList>
            <person name="Kanamasa S."/>
            <person name="Takahashi H."/>
        </authorList>
    </citation>
    <scope>NUCLEOTIDE SEQUENCE [LARGE SCALE GENOMIC DNA]</scope>
    <source>
        <strain evidence="1 2">IFO 6365</strain>
    </source>
</reference>
<gene>
    <name evidence="1" type="ORF">ATEIFO6365_0002025300</name>
</gene>
<dbReference type="EMBL" id="BLJY01000002">
    <property type="protein sequence ID" value="GFF13143.1"/>
    <property type="molecule type" value="Genomic_DNA"/>
</dbReference>
<dbReference type="AlphaFoldDB" id="A0A5M3YXZ1"/>
<dbReference type="OrthoDB" id="4509553at2759"/>
<dbReference type="VEuPathDB" id="FungiDB:ATEG_02154"/>
<evidence type="ECO:0000313" key="1">
    <source>
        <dbReference type="EMBL" id="GFF13143.1"/>
    </source>
</evidence>